<dbReference type="EMBL" id="PJQY01000664">
    <property type="protein sequence ID" value="PQQ08829.1"/>
    <property type="molecule type" value="Genomic_DNA"/>
</dbReference>
<evidence type="ECO:0000313" key="1">
    <source>
        <dbReference type="EMBL" id="PQQ08829.1"/>
    </source>
</evidence>
<accession>A0A314YRT6</accession>
<gene>
    <name evidence="1" type="ORF">Pyn_17450</name>
</gene>
<name>A0A314YRT6_PRUYE</name>
<dbReference type="STRING" id="2094558.A0A314YRT6"/>
<protein>
    <submittedName>
        <fullName evidence="1">U-box domain-containing protein 8</fullName>
    </submittedName>
</protein>
<dbReference type="AlphaFoldDB" id="A0A314YRT6"/>
<comment type="caution">
    <text evidence="1">The sequence shown here is derived from an EMBL/GenBank/DDBJ whole genome shotgun (WGS) entry which is preliminary data.</text>
</comment>
<reference evidence="1 2" key="1">
    <citation type="submission" date="2018-02" db="EMBL/GenBank/DDBJ databases">
        <title>Draft genome of wild Prunus yedoensis var. nudiflora.</title>
        <authorList>
            <person name="Baek S."/>
            <person name="Kim J.-H."/>
            <person name="Choi K."/>
            <person name="Kim G.-B."/>
            <person name="Cho A."/>
            <person name="Jang H."/>
            <person name="Shin C.-H."/>
            <person name="Yu H.-J."/>
            <person name="Mun J.-H."/>
        </authorList>
    </citation>
    <scope>NUCLEOTIDE SEQUENCE [LARGE SCALE GENOMIC DNA]</scope>
    <source>
        <strain evidence="2">cv. Jeju island</strain>
        <tissue evidence="1">Leaf</tissue>
    </source>
</reference>
<sequence length="65" mass="7347">MLTSLAVVEVNKATIGAYPYAIRALVSLLRDGKVERRKRRLRRFTPSVCSRIIGAGPWNVGRCRF</sequence>
<dbReference type="Proteomes" id="UP000250321">
    <property type="component" value="Unassembled WGS sequence"/>
</dbReference>
<organism evidence="1 2">
    <name type="scientific">Prunus yedoensis var. nudiflora</name>
    <dbReference type="NCBI Taxonomy" id="2094558"/>
    <lineage>
        <taxon>Eukaryota</taxon>
        <taxon>Viridiplantae</taxon>
        <taxon>Streptophyta</taxon>
        <taxon>Embryophyta</taxon>
        <taxon>Tracheophyta</taxon>
        <taxon>Spermatophyta</taxon>
        <taxon>Magnoliopsida</taxon>
        <taxon>eudicotyledons</taxon>
        <taxon>Gunneridae</taxon>
        <taxon>Pentapetalae</taxon>
        <taxon>rosids</taxon>
        <taxon>fabids</taxon>
        <taxon>Rosales</taxon>
        <taxon>Rosaceae</taxon>
        <taxon>Amygdaloideae</taxon>
        <taxon>Amygdaleae</taxon>
        <taxon>Prunus</taxon>
    </lineage>
</organism>
<dbReference type="OrthoDB" id="1700311at2759"/>
<proteinExistence type="predicted"/>
<evidence type="ECO:0000313" key="2">
    <source>
        <dbReference type="Proteomes" id="UP000250321"/>
    </source>
</evidence>
<keyword evidence="2" id="KW-1185">Reference proteome</keyword>